<reference evidence="1 2" key="1">
    <citation type="submission" date="2016-11" db="EMBL/GenBank/DDBJ databases">
        <authorList>
            <person name="Jaros S."/>
            <person name="Januszkiewicz K."/>
            <person name="Wedrychowicz H."/>
        </authorList>
    </citation>
    <scope>NUCLEOTIDE SEQUENCE [LARGE SCALE GENOMIC DNA]</scope>
    <source>
        <strain evidence="1 2">DSM 24574</strain>
    </source>
</reference>
<name>A0A1M5SF40_9BACT</name>
<dbReference type="Proteomes" id="UP000184212">
    <property type="component" value="Unassembled WGS sequence"/>
</dbReference>
<gene>
    <name evidence="1" type="ORF">SAMN04488109_3890</name>
</gene>
<proteinExistence type="predicted"/>
<accession>A0A1M5SF40</accession>
<organism evidence="1 2">
    <name type="scientific">Chryseolinea serpens</name>
    <dbReference type="NCBI Taxonomy" id="947013"/>
    <lineage>
        <taxon>Bacteria</taxon>
        <taxon>Pseudomonadati</taxon>
        <taxon>Bacteroidota</taxon>
        <taxon>Cytophagia</taxon>
        <taxon>Cytophagales</taxon>
        <taxon>Fulvivirgaceae</taxon>
        <taxon>Chryseolinea</taxon>
    </lineage>
</organism>
<evidence type="ECO:0000313" key="1">
    <source>
        <dbReference type="EMBL" id="SHH36898.1"/>
    </source>
</evidence>
<keyword evidence="2" id="KW-1185">Reference proteome</keyword>
<dbReference type="STRING" id="947013.SAMN04488109_3890"/>
<dbReference type="AlphaFoldDB" id="A0A1M5SF40"/>
<dbReference type="EMBL" id="FQWQ01000002">
    <property type="protein sequence ID" value="SHH36898.1"/>
    <property type="molecule type" value="Genomic_DNA"/>
</dbReference>
<sequence>MDKMKSAMIMAARLYFFEIVDRFEEEQEAQQERQEKDDG</sequence>
<evidence type="ECO:0000313" key="2">
    <source>
        <dbReference type="Proteomes" id="UP000184212"/>
    </source>
</evidence>
<protein>
    <submittedName>
        <fullName evidence="1">Uncharacterized protein</fullName>
    </submittedName>
</protein>